<dbReference type="OrthoDB" id="2019292at2759"/>
<evidence type="ECO:0000313" key="3">
    <source>
        <dbReference type="Proteomes" id="UP000325577"/>
    </source>
</evidence>
<name>A0A5J5BFG6_9ASTE</name>
<gene>
    <name evidence="2" type="ORF">F0562_024509</name>
</gene>
<dbReference type="EMBL" id="CM018036">
    <property type="protein sequence ID" value="KAA8540572.1"/>
    <property type="molecule type" value="Genomic_DNA"/>
</dbReference>
<organism evidence="2 3">
    <name type="scientific">Nyssa sinensis</name>
    <dbReference type="NCBI Taxonomy" id="561372"/>
    <lineage>
        <taxon>Eukaryota</taxon>
        <taxon>Viridiplantae</taxon>
        <taxon>Streptophyta</taxon>
        <taxon>Embryophyta</taxon>
        <taxon>Tracheophyta</taxon>
        <taxon>Spermatophyta</taxon>
        <taxon>Magnoliopsida</taxon>
        <taxon>eudicotyledons</taxon>
        <taxon>Gunneridae</taxon>
        <taxon>Pentapetalae</taxon>
        <taxon>asterids</taxon>
        <taxon>Cornales</taxon>
        <taxon>Nyssaceae</taxon>
        <taxon>Nyssa</taxon>
    </lineage>
</organism>
<dbReference type="PANTHER" id="PTHR34774">
    <property type="entry name" value="EPHRIN-A3 PROTEIN"/>
    <property type="match status" value="1"/>
</dbReference>
<sequence length="133" mass="15043">MERTTDPKRGYAEPMLASLYLIPLYRFDGPFLFIFFNCEEILVWWRKSAFSSPSVKKQYSRGDELGSCLTLVQRHRFLLTALALLAFLCTIYLYFAVTLGAGDLCSGLTGTQKASCRMEQAKASVAKGKLKFF</sequence>
<keyword evidence="3" id="KW-1185">Reference proteome</keyword>
<protein>
    <submittedName>
        <fullName evidence="2">Uncharacterized protein</fullName>
    </submittedName>
</protein>
<keyword evidence="1" id="KW-0472">Membrane</keyword>
<keyword evidence="1" id="KW-0812">Transmembrane</keyword>
<proteinExistence type="predicted"/>
<dbReference type="AlphaFoldDB" id="A0A5J5BFG6"/>
<feature type="transmembrane region" description="Helical" evidence="1">
    <location>
        <begin position="77"/>
        <end position="97"/>
    </location>
</feature>
<dbReference type="PANTHER" id="PTHR34774:SF1">
    <property type="entry name" value="EPHRIN-A3 PROTEIN"/>
    <property type="match status" value="1"/>
</dbReference>
<keyword evidence="1" id="KW-1133">Transmembrane helix</keyword>
<accession>A0A5J5BFG6</accession>
<evidence type="ECO:0000313" key="2">
    <source>
        <dbReference type="EMBL" id="KAA8540572.1"/>
    </source>
</evidence>
<dbReference type="Proteomes" id="UP000325577">
    <property type="component" value="Linkage Group LG13"/>
</dbReference>
<evidence type="ECO:0000256" key="1">
    <source>
        <dbReference type="SAM" id="Phobius"/>
    </source>
</evidence>
<reference evidence="2 3" key="1">
    <citation type="submission" date="2019-09" db="EMBL/GenBank/DDBJ databases">
        <title>A chromosome-level genome assembly of the Chinese tupelo Nyssa sinensis.</title>
        <authorList>
            <person name="Yang X."/>
            <person name="Kang M."/>
            <person name="Yang Y."/>
            <person name="Xiong H."/>
            <person name="Wang M."/>
            <person name="Zhang Z."/>
            <person name="Wang Z."/>
            <person name="Wu H."/>
            <person name="Ma T."/>
            <person name="Liu J."/>
            <person name="Xi Z."/>
        </authorList>
    </citation>
    <scope>NUCLEOTIDE SEQUENCE [LARGE SCALE GENOMIC DNA]</scope>
    <source>
        <strain evidence="2">J267</strain>
        <tissue evidence="2">Leaf</tissue>
    </source>
</reference>